<protein>
    <submittedName>
        <fullName evidence="1">Uncharacterized protein</fullName>
    </submittedName>
</protein>
<reference evidence="1 2" key="1">
    <citation type="submission" date="2013-09" db="EMBL/GenBank/DDBJ databases">
        <title>High correlation between genotypes and phenotypes of environmental bacteria Comamonas testosteroni strains.</title>
        <authorList>
            <person name="Liu L."/>
            <person name="Zhu W."/>
            <person name="Xia X."/>
            <person name="Xu B."/>
            <person name="Luo M."/>
            <person name="Wang G."/>
        </authorList>
    </citation>
    <scope>NUCLEOTIDE SEQUENCE [LARGE SCALE GENOMIC DNA]</scope>
    <source>
        <strain evidence="1 2">JL14</strain>
    </source>
</reference>
<evidence type="ECO:0000313" key="2">
    <source>
        <dbReference type="Proteomes" id="UP000029567"/>
    </source>
</evidence>
<dbReference type="AlphaFoldDB" id="A0A0E3B9R3"/>
<sequence length="56" mass="6222">MAGLSLKSAARMSELLHSMAFLKKATLGFSLPWMNWLLNIVGQHDTSFLTLTPHAH</sequence>
<accession>A0A0E3B9R3</accession>
<name>A0A0E3B9R3_9BURK</name>
<evidence type="ECO:0000313" key="1">
    <source>
        <dbReference type="EMBL" id="KGG84778.1"/>
    </source>
</evidence>
<proteinExistence type="predicted"/>
<comment type="caution">
    <text evidence="1">The sequence shown here is derived from an EMBL/GenBank/DDBJ whole genome shotgun (WGS) entry which is preliminary data.</text>
</comment>
<dbReference type="EMBL" id="AWTN01000124">
    <property type="protein sequence ID" value="KGG84778.1"/>
    <property type="molecule type" value="Genomic_DNA"/>
</dbReference>
<organism evidence="1 2">
    <name type="scientific">Comamonas thiooxydans</name>
    <dbReference type="NCBI Taxonomy" id="363952"/>
    <lineage>
        <taxon>Bacteria</taxon>
        <taxon>Pseudomonadati</taxon>
        <taxon>Pseudomonadota</taxon>
        <taxon>Betaproteobacteria</taxon>
        <taxon>Burkholderiales</taxon>
        <taxon>Comamonadaceae</taxon>
        <taxon>Comamonas</taxon>
    </lineage>
</organism>
<dbReference type="Proteomes" id="UP000029567">
    <property type="component" value="Unassembled WGS sequence"/>
</dbReference>
<gene>
    <name evidence="1" type="ORF">P245_22985</name>
</gene>